<organism evidence="1">
    <name type="scientific">uncultured bacterium Contig1522a</name>
    <dbReference type="NCBI Taxonomy" id="1393448"/>
    <lineage>
        <taxon>Bacteria</taxon>
        <taxon>environmental samples</taxon>
    </lineage>
</organism>
<accession>W0FGX1</accession>
<reference evidence="1" key="1">
    <citation type="journal article" date="2013" name="PLoS ONE">
        <title>Metagenomic insights into the carbohydrate-active enzymes carried by the microorganisms adhering to solid digesta in the rumen of cows.</title>
        <authorList>
            <person name="Wang L."/>
            <person name="Hatem A."/>
            <person name="Catalyurek U.V."/>
            <person name="Morrison M."/>
            <person name="Yu Z."/>
        </authorList>
    </citation>
    <scope>NUCLEOTIDE SEQUENCE</scope>
</reference>
<dbReference type="GO" id="GO:0016787">
    <property type="term" value="F:hydrolase activity"/>
    <property type="evidence" value="ECO:0007669"/>
    <property type="project" value="InterPro"/>
</dbReference>
<dbReference type="AlphaFoldDB" id="W0FGX1"/>
<dbReference type="PANTHER" id="PTHR21562">
    <property type="entry name" value="NOTUM-RELATED"/>
    <property type="match status" value="1"/>
</dbReference>
<dbReference type="PANTHER" id="PTHR21562:SF83">
    <property type="entry name" value="PECTIN ACETYLESTERASE 4"/>
    <property type="match status" value="1"/>
</dbReference>
<sequence>MAKRKTYKEDRKGWPLLTRLLADYIELTRFPELPELPEQPKKGKNYEYWPDGALCANDNPYHGCIRLGSANKLMIGFSGGGVSVNEHTAARPQRVGGQGEMFYSDDVRFGDIIPRIGTFGTLKKNPFRDWNLLFVPYATGDFHCGTGDFPYTDLNGNPAVLHHHGYINFQKLLTKIRELVPNPEQILVTGFSAGAFATSLLTDTVAAAFPKCRDITACVDSAMMHYDWQRVARDVWKAPYEIAARLTGDEIVSDSLLALHKNHPGIRILYCCSVRDAALTQMEMYLEDGRWIPDKAAGVSFQQKLKEMLDNLQKEIPELSTFIFDTPDKNSKDAALTVHCLCGSNAAFSTVVDGVSCADWMMRGVGGEVLKLGLGLL</sequence>
<evidence type="ECO:0000313" key="1">
    <source>
        <dbReference type="EMBL" id="AHF23931.1"/>
    </source>
</evidence>
<protein>
    <submittedName>
        <fullName evidence="1">Putative esterase</fullName>
    </submittedName>
</protein>
<dbReference type="Pfam" id="PF03283">
    <property type="entry name" value="PAE"/>
    <property type="match status" value="1"/>
</dbReference>
<proteinExistence type="predicted"/>
<dbReference type="ESTHER" id="9bact-w0fgx1">
    <property type="family name" value="Pectinacetylesterase-Notum"/>
</dbReference>
<dbReference type="EMBL" id="KC246779">
    <property type="protein sequence ID" value="AHF23931.1"/>
    <property type="molecule type" value="Genomic_DNA"/>
</dbReference>
<name>W0FGX1_9BACT</name>
<dbReference type="InterPro" id="IPR004963">
    <property type="entry name" value="PAE/NOTUM"/>
</dbReference>